<evidence type="ECO:0000313" key="6">
    <source>
        <dbReference type="EMBL" id="KAF2192003.1"/>
    </source>
</evidence>
<evidence type="ECO:0000259" key="5">
    <source>
        <dbReference type="PROSITE" id="PS50172"/>
    </source>
</evidence>
<feature type="compositionally biased region" description="Polar residues" evidence="4">
    <location>
        <begin position="35"/>
        <end position="46"/>
    </location>
</feature>
<dbReference type="GO" id="GO:0005634">
    <property type="term" value="C:nucleus"/>
    <property type="evidence" value="ECO:0007669"/>
    <property type="project" value="UniProtKB-SubCell"/>
</dbReference>
<feature type="compositionally biased region" description="Basic and acidic residues" evidence="4">
    <location>
        <begin position="995"/>
        <end position="1004"/>
    </location>
</feature>
<feature type="compositionally biased region" description="Basic residues" evidence="4">
    <location>
        <begin position="834"/>
        <end position="843"/>
    </location>
</feature>
<feature type="compositionally biased region" description="Polar residues" evidence="4">
    <location>
        <begin position="933"/>
        <end position="949"/>
    </location>
</feature>
<feature type="compositionally biased region" description="Polar residues" evidence="4">
    <location>
        <begin position="790"/>
        <end position="801"/>
    </location>
</feature>
<gene>
    <name evidence="6" type="ORF">K469DRAFT_719069</name>
</gene>
<feature type="compositionally biased region" description="Polar residues" evidence="4">
    <location>
        <begin position="551"/>
        <end position="575"/>
    </location>
</feature>
<keyword evidence="3" id="KW-0539">Nucleus</keyword>
<feature type="compositionally biased region" description="Low complexity" evidence="4">
    <location>
        <begin position="758"/>
        <end position="771"/>
    </location>
</feature>
<feature type="compositionally biased region" description="Polar residues" evidence="4">
    <location>
        <begin position="467"/>
        <end position="500"/>
    </location>
</feature>
<dbReference type="Gene3D" id="3.40.50.10190">
    <property type="entry name" value="BRCT domain"/>
    <property type="match status" value="1"/>
</dbReference>
<dbReference type="GO" id="GO:0042393">
    <property type="term" value="F:histone binding"/>
    <property type="evidence" value="ECO:0007669"/>
    <property type="project" value="TreeGrafter"/>
</dbReference>
<evidence type="ECO:0000256" key="4">
    <source>
        <dbReference type="SAM" id="MobiDB-lite"/>
    </source>
</evidence>
<feature type="domain" description="BRCT" evidence="5">
    <location>
        <begin position="1205"/>
        <end position="1342"/>
    </location>
</feature>
<dbReference type="GO" id="GO:0000077">
    <property type="term" value="P:DNA damage checkpoint signaling"/>
    <property type="evidence" value="ECO:0007669"/>
    <property type="project" value="TreeGrafter"/>
</dbReference>
<comment type="subcellular location">
    <subcellularLocation>
        <location evidence="1">Nucleus</location>
    </subcellularLocation>
</comment>
<feature type="compositionally biased region" description="Acidic residues" evidence="4">
    <location>
        <begin position="634"/>
        <end position="645"/>
    </location>
</feature>
<organism evidence="6 7">
    <name type="scientific">Zopfia rhizophila CBS 207.26</name>
    <dbReference type="NCBI Taxonomy" id="1314779"/>
    <lineage>
        <taxon>Eukaryota</taxon>
        <taxon>Fungi</taxon>
        <taxon>Dikarya</taxon>
        <taxon>Ascomycota</taxon>
        <taxon>Pezizomycotina</taxon>
        <taxon>Dothideomycetes</taxon>
        <taxon>Dothideomycetes incertae sedis</taxon>
        <taxon>Zopfiaceae</taxon>
        <taxon>Zopfia</taxon>
    </lineage>
</organism>
<dbReference type="InterPro" id="IPR001357">
    <property type="entry name" value="BRCT_dom"/>
</dbReference>
<feature type="region of interest" description="Disordered" evidence="4">
    <location>
        <begin position="1157"/>
        <end position="1197"/>
    </location>
</feature>
<dbReference type="OrthoDB" id="129353at2759"/>
<dbReference type="InterPro" id="IPR047252">
    <property type="entry name" value="TP53BP1-like"/>
</dbReference>
<dbReference type="SUPFAM" id="SSF52113">
    <property type="entry name" value="BRCT domain"/>
    <property type="match status" value="1"/>
</dbReference>
<dbReference type="InterPro" id="IPR036420">
    <property type="entry name" value="BRCT_dom_sf"/>
</dbReference>
<dbReference type="InterPro" id="IPR041297">
    <property type="entry name" value="Crb2_Tudor"/>
</dbReference>
<feature type="region of interest" description="Disordered" evidence="4">
    <location>
        <begin position="851"/>
        <end position="1011"/>
    </location>
</feature>
<dbReference type="PROSITE" id="PS50172">
    <property type="entry name" value="BRCT"/>
    <property type="match status" value="1"/>
</dbReference>
<dbReference type="PANTHER" id="PTHR15321:SF3">
    <property type="entry name" value="TP53-BINDING PROTEIN 1"/>
    <property type="match status" value="1"/>
</dbReference>
<feature type="compositionally biased region" description="Basic residues" evidence="4">
    <location>
        <begin position="61"/>
        <end position="72"/>
    </location>
</feature>
<dbReference type="Pfam" id="PF18115">
    <property type="entry name" value="Tudor_3"/>
    <property type="match status" value="1"/>
</dbReference>
<proteinExistence type="predicted"/>
<feature type="compositionally biased region" description="Low complexity" evidence="4">
    <location>
        <begin position="576"/>
        <end position="595"/>
    </location>
</feature>
<dbReference type="EMBL" id="ML994616">
    <property type="protein sequence ID" value="KAF2192003.1"/>
    <property type="molecule type" value="Genomic_DNA"/>
</dbReference>
<feature type="compositionally biased region" description="Acidic residues" evidence="4">
    <location>
        <begin position="964"/>
        <end position="980"/>
    </location>
</feature>
<accession>A0A6A6ELS0</accession>
<feature type="compositionally biased region" description="Low complexity" evidence="4">
    <location>
        <begin position="1160"/>
        <end position="1171"/>
    </location>
</feature>
<dbReference type="Proteomes" id="UP000800200">
    <property type="component" value="Unassembled WGS sequence"/>
</dbReference>
<reference evidence="6" key="1">
    <citation type="journal article" date="2020" name="Stud. Mycol.">
        <title>101 Dothideomycetes genomes: a test case for predicting lifestyles and emergence of pathogens.</title>
        <authorList>
            <person name="Haridas S."/>
            <person name="Albert R."/>
            <person name="Binder M."/>
            <person name="Bloem J."/>
            <person name="Labutti K."/>
            <person name="Salamov A."/>
            <person name="Andreopoulos B."/>
            <person name="Baker S."/>
            <person name="Barry K."/>
            <person name="Bills G."/>
            <person name="Bluhm B."/>
            <person name="Cannon C."/>
            <person name="Castanera R."/>
            <person name="Culley D."/>
            <person name="Daum C."/>
            <person name="Ezra D."/>
            <person name="Gonzalez J."/>
            <person name="Henrissat B."/>
            <person name="Kuo A."/>
            <person name="Liang C."/>
            <person name="Lipzen A."/>
            <person name="Lutzoni F."/>
            <person name="Magnuson J."/>
            <person name="Mondo S."/>
            <person name="Nolan M."/>
            <person name="Ohm R."/>
            <person name="Pangilinan J."/>
            <person name="Park H.-J."/>
            <person name="Ramirez L."/>
            <person name="Alfaro M."/>
            <person name="Sun H."/>
            <person name="Tritt A."/>
            <person name="Yoshinaga Y."/>
            <person name="Zwiers L.-H."/>
            <person name="Turgeon B."/>
            <person name="Goodwin S."/>
            <person name="Spatafora J."/>
            <person name="Crous P."/>
            <person name="Grigoriev I."/>
        </authorList>
    </citation>
    <scope>NUCLEOTIDE SEQUENCE</scope>
    <source>
        <strain evidence="6">CBS 207.26</strain>
    </source>
</reference>
<feature type="compositionally biased region" description="Polar residues" evidence="4">
    <location>
        <begin position="8"/>
        <end position="24"/>
    </location>
</feature>
<feature type="compositionally biased region" description="Polar residues" evidence="4">
    <location>
        <begin position="870"/>
        <end position="881"/>
    </location>
</feature>
<keyword evidence="2" id="KW-0227">DNA damage</keyword>
<dbReference type="PANTHER" id="PTHR15321">
    <property type="entry name" value="TUMOR SUPPRESSOR P53-BINDING PROTEIN 1"/>
    <property type="match status" value="1"/>
</dbReference>
<dbReference type="Gene3D" id="2.30.30.140">
    <property type="match status" value="1"/>
</dbReference>
<dbReference type="CDD" id="cd17745">
    <property type="entry name" value="BRCT_p53bp1_rpt1"/>
    <property type="match status" value="1"/>
</dbReference>
<feature type="region of interest" description="Disordered" evidence="4">
    <location>
        <begin position="254"/>
        <end position="806"/>
    </location>
</feature>
<feature type="compositionally biased region" description="Basic and acidic residues" evidence="4">
    <location>
        <begin position="662"/>
        <end position="683"/>
    </location>
</feature>
<evidence type="ECO:0000313" key="7">
    <source>
        <dbReference type="Proteomes" id="UP000800200"/>
    </source>
</evidence>
<feature type="compositionally biased region" description="Low complexity" evidence="4">
    <location>
        <begin position="891"/>
        <end position="904"/>
    </location>
</feature>
<dbReference type="InterPro" id="IPR047249">
    <property type="entry name" value="BRCT_p53bp1-like_rpt1"/>
</dbReference>
<evidence type="ECO:0000256" key="2">
    <source>
        <dbReference type="ARBA" id="ARBA00022763"/>
    </source>
</evidence>
<evidence type="ECO:0000256" key="3">
    <source>
        <dbReference type="ARBA" id="ARBA00023242"/>
    </source>
</evidence>
<keyword evidence="7" id="KW-1185">Reference proteome</keyword>
<name>A0A6A6ELS0_9PEZI</name>
<feature type="region of interest" description="Disordered" evidence="4">
    <location>
        <begin position="1"/>
        <end position="82"/>
    </location>
</feature>
<feature type="compositionally biased region" description="Acidic residues" evidence="4">
    <location>
        <begin position="652"/>
        <end position="661"/>
    </location>
</feature>
<feature type="region of interest" description="Disordered" evidence="4">
    <location>
        <begin position="824"/>
        <end position="843"/>
    </location>
</feature>
<protein>
    <recommendedName>
        <fullName evidence="5">BRCT domain-containing protein</fullName>
    </recommendedName>
</protein>
<sequence length="1515" mass="165883">MQRAGDKNSAQFTDSTHPHQSTDTPAALRRGDSLRLNSRPQVPTNHSPRDFTPRRAVPPPKHVKPSLSKHHTAPTSTGFVMEREGERKMYQSFAGVGEDGPGDTQPDSQIYKNWTSGVLESTSNVVAWNPSSLLNSVEWEKGVDTPTDHTEGVELVASSQEQGHSQTVTSPTINEEDELETQFRVNPVSTSPLKFETPAMAGRKRDSQGQILSSTMRTATTPGTTLTAAFFGAGNGGAGGHMMSLTQLFNATQAGTSPAMGAPSEDPVFQRPSPNFANGPRSSPMPAISSPTKLVRTDPPLRSSSEPRTEYVTMKQSQEQRERELQEINTTAPAQDSWDEPTEAEKRAAIRRAKEKYEREVGKSYASITAPPRFSPRSGGRRKKHTLLSSTPKYKTPAAVRTSRRATYDGLNEVGVSDDGMGSMDELSQPTPVNVDDDKDSTDELSPTIPTKLWAPATIKGDKNNADNKVQVPNTSSHPQRTFSGRYVHNSSPPESPSSQLHRESQIKASGSQSFRRGTSRFKRDGEPVTIADSQPDTTADPESVPRPQSLVLSSSPSTNAYRISQTILKKTGFTSQMVSSSQVPRPPSVSSSPVLGDIPEEENDKDEERVPSSPPVMTQEDDMVYDEHSGGEHEEENELEEPADEGVVTAGDDEVLETEEQEHRSDMHHEEDGLVRWSHPDNESDSPIQKPTREPRLQRQSTIPESDILEDTQPSIFAKTDVTRHDDTEMAESANREGVVLNQTNSTEPFFTAQEDQSLSQQKKSSGQASKKGEEVSSAKPRHFRSLTDIANQPETQRSTDIGDIEIPTLSFVDDMHNELSEIISGSSPARPPTKKRKIVYSAKKSKSFLSPFKESDPVSEKVPPSPLKQDQQIRENTPPSARKREEEGALAAAHAREGAAFAKPATLKTGRLSRPTKTGQLEKKGGLKPVNKSSLGKSTIKAKTSRISEFGETPIRSFEGPNTEEADVNTPDADDSPDELAPASTKSAKARRVAQDNNDRGESPTGPLLVPNRVLARWPGDLVFYPATCVGRHDQQHLSIRYDDGNVHLLEDAHVKAFDLKVGDLVKVDLPKMKKNAYVVVSFKDKINAGEGDEYPLTDRHGYTNIVLETKQKDSLPKASTKEPSHILTVPMANVYLTKSLWFKFRDRMYNFTPPASPSASASRIATPSDMPPTPSKSRRGTAGPSHLKESMHRAGSVASSAFTSNTFANMAFAITFTQDGSDKDAIANLIISNGGQVLEDGFHTLFQNMDSSDAPADDTKPGKSKANIKVKAKVDVGEDELVIKEEYRELGFVALISDEYSRRTKYVQALALNLPCLHYRWTTDSISSSRAVSFAKYLLPAGQSTYLNGAVRARTMELYDPAGEDAQFVDVISRRETLLSKHSVLLVVGKGRKEIERKKPYLFLTHALGPLTVGRCTDLSAAKKMIEKDDWDWIYVDGGERGVIEAGAALFGRATKSGSAKNGGAKRKKRKREDSVETEAVVGQGTISGKRVKIACDEFVVQSLILGALMEE</sequence>
<evidence type="ECO:0000256" key="1">
    <source>
        <dbReference type="ARBA" id="ARBA00004123"/>
    </source>
</evidence>
<dbReference type="GO" id="GO:0045944">
    <property type="term" value="P:positive regulation of transcription by RNA polymerase II"/>
    <property type="evidence" value="ECO:0007669"/>
    <property type="project" value="TreeGrafter"/>
</dbReference>
<feature type="compositionally biased region" description="Polar residues" evidence="4">
    <location>
        <begin position="507"/>
        <end position="517"/>
    </location>
</feature>